<proteinExistence type="predicted"/>
<gene>
    <name evidence="1" type="ORF">NS355_16475</name>
</gene>
<dbReference type="InterPro" id="IPR021724">
    <property type="entry name" value="DUF3297"/>
</dbReference>
<dbReference type="Pfam" id="PF11730">
    <property type="entry name" value="DUF3297"/>
    <property type="match status" value="1"/>
</dbReference>
<comment type="caution">
    <text evidence="1">The sequence shown here is derived from an EMBL/GenBank/DDBJ whole genome shotgun (WGS) entry which is preliminary data.</text>
</comment>
<organism evidence="1 2">
    <name type="scientific">Sphingomonas yabuuchiae</name>
    <dbReference type="NCBI Taxonomy" id="172044"/>
    <lineage>
        <taxon>Bacteria</taxon>
        <taxon>Pseudomonadati</taxon>
        <taxon>Pseudomonadota</taxon>
        <taxon>Alphaproteobacteria</taxon>
        <taxon>Sphingomonadales</taxon>
        <taxon>Sphingomonadaceae</taxon>
        <taxon>Sphingomonas</taxon>
    </lineage>
</organism>
<dbReference type="AlphaFoldDB" id="A0A147IL08"/>
<dbReference type="OrthoDB" id="8756821at2"/>
<dbReference type="EMBL" id="LDTF01000106">
    <property type="protein sequence ID" value="KTT95734.1"/>
    <property type="molecule type" value="Genomic_DNA"/>
</dbReference>
<reference evidence="1 2" key="1">
    <citation type="journal article" date="2016" name="Front. Microbiol.">
        <title>Genomic Resource of Rice Seed Associated Bacteria.</title>
        <authorList>
            <person name="Midha S."/>
            <person name="Bansal K."/>
            <person name="Sharma S."/>
            <person name="Kumar N."/>
            <person name="Patil P.P."/>
            <person name="Chaudhry V."/>
            <person name="Patil P.B."/>
        </authorList>
    </citation>
    <scope>NUCLEOTIDE SEQUENCE [LARGE SCALE GENOMIC DNA]</scope>
    <source>
        <strain evidence="1 2">NS355</strain>
    </source>
</reference>
<dbReference type="PATRIC" id="fig|172044.3.peg.170"/>
<dbReference type="GO" id="GO:0004601">
    <property type="term" value="F:peroxidase activity"/>
    <property type="evidence" value="ECO:0007669"/>
    <property type="project" value="UniProtKB-KW"/>
</dbReference>
<keyword evidence="1" id="KW-0560">Oxidoreductase</keyword>
<dbReference type="Proteomes" id="UP000073923">
    <property type="component" value="Unassembled WGS sequence"/>
</dbReference>
<accession>A0A147IL08</accession>
<name>A0A147IL08_9SPHN</name>
<evidence type="ECO:0000313" key="2">
    <source>
        <dbReference type="Proteomes" id="UP000073923"/>
    </source>
</evidence>
<keyword evidence="1" id="KW-0575">Peroxidase</keyword>
<sequence>MTDTVPDRLSTNPDSPYFDQDLLSRGVGIRFKGNERRDVEEYCISEGWIRVALGKKVDRHGRPLTLKLNGEVEAWIENPADGADAAEGSEETQA</sequence>
<dbReference type="RefSeq" id="WP_058746670.1">
    <property type="nucleotide sequence ID" value="NZ_LDTF01000106.1"/>
</dbReference>
<protein>
    <submittedName>
        <fullName evidence="1">Glutathione peroxidase</fullName>
    </submittedName>
</protein>
<evidence type="ECO:0000313" key="1">
    <source>
        <dbReference type="EMBL" id="KTT95734.1"/>
    </source>
</evidence>